<feature type="chain" id="PRO_5014893099" description="Lipoprotein" evidence="1">
    <location>
        <begin position="26"/>
        <end position="154"/>
    </location>
</feature>
<protein>
    <recommendedName>
        <fullName evidence="4">Lipoprotein</fullName>
    </recommendedName>
</protein>
<sequence>MIILKKRIFKALSLLILVCGTNSCATIVNGNESIVSIETTNILPQNSTGATYKIFTEYGELLREGRCPEQVVLKAGGFYFKRFVYHIKIEQPGFDPKYFVLRPRVDGLYGWNILFGGGALGLLLVDPVSGAMYTLEGQNVSEYLTPSSLNSDYK</sequence>
<keyword evidence="3" id="KW-1185">Reference proteome</keyword>
<dbReference type="Proteomes" id="UP000236454">
    <property type="component" value="Unassembled WGS sequence"/>
</dbReference>
<organism evidence="2 3">
    <name type="scientific">Lishizhenia tianjinensis</name>
    <dbReference type="NCBI Taxonomy" id="477690"/>
    <lineage>
        <taxon>Bacteria</taxon>
        <taxon>Pseudomonadati</taxon>
        <taxon>Bacteroidota</taxon>
        <taxon>Flavobacteriia</taxon>
        <taxon>Flavobacteriales</taxon>
        <taxon>Crocinitomicaceae</taxon>
        <taxon>Lishizhenia</taxon>
    </lineage>
</organism>
<name>A0A1I6XNN6_9FLAO</name>
<feature type="signal peptide" evidence="1">
    <location>
        <begin position="1"/>
        <end position="25"/>
    </location>
</feature>
<dbReference type="STRING" id="477690.SAMN05216474_0328"/>
<dbReference type="OrthoDB" id="1524740at2"/>
<proteinExistence type="predicted"/>
<evidence type="ECO:0000313" key="2">
    <source>
        <dbReference type="EMBL" id="SFT39682.1"/>
    </source>
</evidence>
<dbReference type="RefSeq" id="WP_090245613.1">
    <property type="nucleotide sequence ID" value="NZ_FPAS01000001.1"/>
</dbReference>
<reference evidence="2 3" key="1">
    <citation type="submission" date="2016-10" db="EMBL/GenBank/DDBJ databases">
        <authorList>
            <person name="de Groot N.N."/>
        </authorList>
    </citation>
    <scope>NUCLEOTIDE SEQUENCE [LARGE SCALE GENOMIC DNA]</scope>
    <source>
        <strain evidence="2 3">CGMCC 1.7005</strain>
    </source>
</reference>
<evidence type="ECO:0008006" key="4">
    <source>
        <dbReference type="Google" id="ProtNLM"/>
    </source>
</evidence>
<evidence type="ECO:0000313" key="3">
    <source>
        <dbReference type="Proteomes" id="UP000236454"/>
    </source>
</evidence>
<dbReference type="EMBL" id="FPAS01000001">
    <property type="protein sequence ID" value="SFT39682.1"/>
    <property type="molecule type" value="Genomic_DNA"/>
</dbReference>
<keyword evidence="1" id="KW-0732">Signal</keyword>
<gene>
    <name evidence="2" type="ORF">SAMN05216474_0328</name>
</gene>
<evidence type="ECO:0000256" key="1">
    <source>
        <dbReference type="SAM" id="SignalP"/>
    </source>
</evidence>
<dbReference type="AlphaFoldDB" id="A0A1I6XNN6"/>
<accession>A0A1I6XNN6</accession>